<dbReference type="Proteomes" id="UP001652445">
    <property type="component" value="Unassembled WGS sequence"/>
</dbReference>
<sequence>MMKVKGIAHRGCPSRYPENTLISFKEAVKLSYSYLELDVQLSKDGVPVIIHDTSVDRMTNGQGRVKDLTLVELKELRIGGTEQIPTLEEALTLLRDQLIIDIELKQMGNLYPGLEEKALTMVQEMGMLDQVFFSSFDHYSMVKLRQLEPKAEIGLINHSASPALFPFLKELNARYLSINLDYVTPELIQRCEQENIIFIPYPVDQEEDMQDMLRYPSVLICTNELERWASISSVG</sequence>
<evidence type="ECO:0000313" key="2">
    <source>
        <dbReference type="EMBL" id="MCU6792787.1"/>
    </source>
</evidence>
<evidence type="ECO:0000259" key="1">
    <source>
        <dbReference type="PROSITE" id="PS51704"/>
    </source>
</evidence>
<dbReference type="EMBL" id="JAOQIO010000034">
    <property type="protein sequence ID" value="MCU6792787.1"/>
    <property type="molecule type" value="Genomic_DNA"/>
</dbReference>
<dbReference type="RefSeq" id="WP_262684154.1">
    <property type="nucleotide sequence ID" value="NZ_JAOQIO010000034.1"/>
</dbReference>
<keyword evidence="3" id="KW-1185">Reference proteome</keyword>
<dbReference type="InterPro" id="IPR017946">
    <property type="entry name" value="PLC-like_Pdiesterase_TIM-brl"/>
</dbReference>
<accession>A0ABT2UDW3</accession>
<proteinExistence type="predicted"/>
<dbReference type="Gene3D" id="3.20.20.190">
    <property type="entry name" value="Phosphatidylinositol (PI) phosphodiesterase"/>
    <property type="match status" value="1"/>
</dbReference>
<dbReference type="PANTHER" id="PTHR46211:SF1">
    <property type="entry name" value="GLYCEROPHOSPHODIESTER PHOSPHODIESTERASE, CYTOPLASMIC"/>
    <property type="match status" value="1"/>
</dbReference>
<dbReference type="PROSITE" id="PS51704">
    <property type="entry name" value="GP_PDE"/>
    <property type="match status" value="1"/>
</dbReference>
<dbReference type="Pfam" id="PF03009">
    <property type="entry name" value="GDPD"/>
    <property type="match status" value="1"/>
</dbReference>
<dbReference type="InterPro" id="IPR030395">
    <property type="entry name" value="GP_PDE_dom"/>
</dbReference>
<gene>
    <name evidence="2" type="ORF">OB236_11710</name>
</gene>
<organism evidence="2 3">
    <name type="scientific">Paenibacillus baimaensis</name>
    <dbReference type="NCBI Taxonomy" id="2982185"/>
    <lineage>
        <taxon>Bacteria</taxon>
        <taxon>Bacillati</taxon>
        <taxon>Bacillota</taxon>
        <taxon>Bacilli</taxon>
        <taxon>Bacillales</taxon>
        <taxon>Paenibacillaceae</taxon>
        <taxon>Paenibacillus</taxon>
    </lineage>
</organism>
<comment type="caution">
    <text evidence="2">The sequence shown here is derived from an EMBL/GenBank/DDBJ whole genome shotgun (WGS) entry which is preliminary data.</text>
</comment>
<dbReference type="SUPFAM" id="SSF51695">
    <property type="entry name" value="PLC-like phosphodiesterases"/>
    <property type="match status" value="1"/>
</dbReference>
<dbReference type="PANTHER" id="PTHR46211">
    <property type="entry name" value="GLYCEROPHOSPHORYL DIESTER PHOSPHODIESTERASE"/>
    <property type="match status" value="1"/>
</dbReference>
<name>A0ABT2UDW3_9BACL</name>
<reference evidence="2 3" key="1">
    <citation type="submission" date="2022-09" db="EMBL/GenBank/DDBJ databases">
        <authorList>
            <person name="Han X.L."/>
            <person name="Wang Q."/>
            <person name="Lu T."/>
        </authorList>
    </citation>
    <scope>NUCLEOTIDE SEQUENCE [LARGE SCALE GENOMIC DNA]</scope>
    <source>
        <strain evidence="2 3">WQ 127069</strain>
    </source>
</reference>
<evidence type="ECO:0000313" key="3">
    <source>
        <dbReference type="Proteomes" id="UP001652445"/>
    </source>
</evidence>
<protein>
    <submittedName>
        <fullName evidence="2">Glycerophosphodiester phosphodiesterase family protein</fullName>
    </submittedName>
</protein>
<feature type="domain" description="GP-PDE" evidence="1">
    <location>
        <begin position="4"/>
        <end position="232"/>
    </location>
</feature>